<proteinExistence type="predicted"/>
<feature type="region of interest" description="Disordered" evidence="1">
    <location>
        <begin position="1"/>
        <end position="157"/>
    </location>
</feature>
<organism evidence="2 3">
    <name type="scientific">Streptomyces goshikiensis</name>
    <dbReference type="NCBI Taxonomy" id="1942"/>
    <lineage>
        <taxon>Bacteria</taxon>
        <taxon>Bacillati</taxon>
        <taxon>Actinomycetota</taxon>
        <taxon>Actinomycetes</taxon>
        <taxon>Kitasatosporales</taxon>
        <taxon>Streptomycetaceae</taxon>
        <taxon>Streptomyces</taxon>
    </lineage>
</organism>
<accession>A0ABZ1RDV6</accession>
<sequence>MAKGYTRIRPRTADTAVPRVPSIVLPPRDAVDRSTAPLDTGGERRDRGRGIVRTRRRGSRPGIPAPNGSFTRASLPDHVYTAESAQDPAVGCARAAAPQSPPPANEQYRTGYQQGLKGTLATCEKNPPKNLAPDPNWQSGYDKGAEAALGSKRCTGS</sequence>
<name>A0ABZ1RDV6_9ACTN</name>
<dbReference type="EMBL" id="CP108057">
    <property type="protein sequence ID" value="WUO44733.1"/>
    <property type="molecule type" value="Genomic_DNA"/>
</dbReference>
<protein>
    <submittedName>
        <fullName evidence="2">Uncharacterized protein</fullName>
    </submittedName>
</protein>
<reference evidence="2" key="1">
    <citation type="submission" date="2022-10" db="EMBL/GenBank/DDBJ databases">
        <title>The complete genomes of actinobacterial strains from the NBC collection.</title>
        <authorList>
            <person name="Joergensen T.S."/>
            <person name="Alvarez Arevalo M."/>
            <person name="Sterndorff E.B."/>
            <person name="Faurdal D."/>
            <person name="Vuksanovic O."/>
            <person name="Mourched A.-S."/>
            <person name="Charusanti P."/>
            <person name="Shaw S."/>
            <person name="Blin K."/>
            <person name="Weber T."/>
        </authorList>
    </citation>
    <scope>NUCLEOTIDE SEQUENCE</scope>
    <source>
        <strain evidence="2">NBC_00283</strain>
    </source>
</reference>
<evidence type="ECO:0000256" key="1">
    <source>
        <dbReference type="SAM" id="MobiDB-lite"/>
    </source>
</evidence>
<feature type="compositionally biased region" description="Basic residues" evidence="1">
    <location>
        <begin position="1"/>
        <end position="10"/>
    </location>
</feature>
<dbReference type="Proteomes" id="UP001432075">
    <property type="component" value="Chromosome"/>
</dbReference>
<keyword evidence="3" id="KW-1185">Reference proteome</keyword>
<dbReference type="RefSeq" id="WP_328775079.1">
    <property type="nucleotide sequence ID" value="NZ_CP108057.1"/>
</dbReference>
<evidence type="ECO:0000313" key="2">
    <source>
        <dbReference type="EMBL" id="WUO44733.1"/>
    </source>
</evidence>
<gene>
    <name evidence="2" type="ORF">OHU17_02355</name>
</gene>
<evidence type="ECO:0000313" key="3">
    <source>
        <dbReference type="Proteomes" id="UP001432075"/>
    </source>
</evidence>
<feature type="compositionally biased region" description="Basic residues" evidence="1">
    <location>
        <begin position="50"/>
        <end position="59"/>
    </location>
</feature>